<dbReference type="InterPro" id="IPR010259">
    <property type="entry name" value="S8pro/Inhibitor_I9"/>
</dbReference>
<feature type="domain" description="PA" evidence="9">
    <location>
        <begin position="446"/>
        <end position="514"/>
    </location>
</feature>
<keyword evidence="4 5" id="KW-0720">Serine protease</keyword>
<dbReference type="InterPro" id="IPR003137">
    <property type="entry name" value="PA_domain"/>
</dbReference>
<dbReference type="Pfam" id="PF05922">
    <property type="entry name" value="Inhibitor_I9"/>
    <property type="match status" value="1"/>
</dbReference>
<feature type="domain" description="Inhibitor I9" evidence="10">
    <location>
        <begin position="39"/>
        <end position="139"/>
    </location>
</feature>
<dbReference type="Pfam" id="PF17766">
    <property type="entry name" value="fn3_6"/>
    <property type="match status" value="1"/>
</dbReference>
<dbReference type="Proteomes" id="UP001500279">
    <property type="component" value="Unassembled WGS sequence"/>
</dbReference>
<gene>
    <name evidence="12" type="ORF">GCM10009107_47070</name>
</gene>
<evidence type="ECO:0000256" key="4">
    <source>
        <dbReference type="ARBA" id="ARBA00022825"/>
    </source>
</evidence>
<evidence type="ECO:0000259" key="11">
    <source>
        <dbReference type="Pfam" id="PF17766"/>
    </source>
</evidence>
<reference evidence="12 13" key="1">
    <citation type="journal article" date="2019" name="Int. J. Syst. Evol. Microbiol.">
        <title>The Global Catalogue of Microorganisms (GCM) 10K type strain sequencing project: providing services to taxonomists for standard genome sequencing and annotation.</title>
        <authorList>
            <consortium name="The Broad Institute Genomics Platform"/>
            <consortium name="The Broad Institute Genome Sequencing Center for Infectious Disease"/>
            <person name="Wu L."/>
            <person name="Ma J."/>
        </authorList>
    </citation>
    <scope>NUCLEOTIDE SEQUENCE [LARGE SCALE GENOMIC DNA]</scope>
    <source>
        <strain evidence="12 13">JCM 15503</strain>
    </source>
</reference>
<sequence>MTPILQRLCAAMLLAGLSAASLGATPEKTPKKAAPAARTYIVQLRDAPVASYTGNVAGLQATQVGEGQYLDVRTTAVQAYRAHLAREQDKLLALLGSRVKPSQRYSISFNGFAARLTLAQVQRLKASGKVRQVTLDSVRVADTVSTPAFLGLDGAAGFWSHQRKGVQLQGEDIVIATIDSGVQPENPAFYDHVDANGVPVATGGTLAYGAPPAHWLGGCTVAPAFPASACNHKLVGARVFNTGWLASGNLPWFGTYSDSPRDENGHGSHTLSTAGGNALAPAYDNAGLFLGSTSGVAPRARLASYKALFTTSTSAGLQAVGMTSDIVAAIEAAVADGADVINFSVSGNPGDMLDPVELAFLEASSANVFVAAAAGNSGMPGTIGHPAPWLTTVGASTHDRNPYAQLTLGNGAAYSGASFNAAALPAAPLRLAQDMAAAGVSSDQANWCAPNSLDPSKAAGKLVVCDRGGIITRLDKSAEVKRAGGIGMVLLNADDEELDADWHTVPTVHLAVADRDAVRAYAANSGATGGIGARYQVPGVVAPVMAYFSSLGPNAASTNLMKPDLTAPGVSIIASVAYTQKTQAENYAIRDGSMVPPPVAAAYDGTSMATPHVAGMAALLRQARPSWSPSAIKSALMTTTTGVKLADGSPDTSVAGFGAGHANPNGAVDPGLVYPAFHGDYMRFLCSEGWYDSTGAECSGLNVTSLPDPNLPSIAATFAGSRTVHRKVRNVGGASATYTASAVLPGFDVIVSPSSLSLGKGEIGEFTVKISRSTAPFNTPVAGTLTWTDGVHIVRSPIQVTAQELLAPAILLSPETSGALAFDVVYGFGGATSTATLGLTASDTIQGHTAYGDLDCTVSEFTVPANTSYVRTSYAAADINLDTSLFYTWYTDASGGFYGFTHFEGNDLVLDMQNPAPGTYQLCMWPLASGSGYADYTAYRSVLNPANPALGDFKVSGLPSDKAKVGKAYTATASWSGLSASQHYFGQVQYQRADGSPAGSTYIRVEPGVTAVKPATLRSLPVAVRSPAQLKAQQKRAAAEAKQRQKAAANRAR</sequence>
<name>A0ABN1KD09_9BURK</name>
<feature type="signal peptide" evidence="7">
    <location>
        <begin position="1"/>
        <end position="23"/>
    </location>
</feature>
<evidence type="ECO:0000259" key="10">
    <source>
        <dbReference type="Pfam" id="PF05922"/>
    </source>
</evidence>
<dbReference type="PANTHER" id="PTHR10795">
    <property type="entry name" value="PROPROTEIN CONVERTASE SUBTILISIN/KEXIN"/>
    <property type="match status" value="1"/>
</dbReference>
<feature type="domain" description="Peptidase S8/S53" evidence="8">
    <location>
        <begin position="170"/>
        <end position="658"/>
    </location>
</feature>
<evidence type="ECO:0000259" key="8">
    <source>
        <dbReference type="Pfam" id="PF00082"/>
    </source>
</evidence>
<comment type="caution">
    <text evidence="12">The sequence shown here is derived from an EMBL/GenBank/DDBJ whole genome shotgun (WGS) entry which is preliminary data.</text>
</comment>
<dbReference type="SUPFAM" id="SSF52743">
    <property type="entry name" value="Subtilisin-like"/>
    <property type="match status" value="1"/>
</dbReference>
<evidence type="ECO:0000313" key="13">
    <source>
        <dbReference type="Proteomes" id="UP001500279"/>
    </source>
</evidence>
<evidence type="ECO:0000256" key="3">
    <source>
        <dbReference type="ARBA" id="ARBA00022801"/>
    </source>
</evidence>
<dbReference type="InterPro" id="IPR045051">
    <property type="entry name" value="SBT"/>
</dbReference>
<evidence type="ECO:0000256" key="1">
    <source>
        <dbReference type="ARBA" id="ARBA00011073"/>
    </source>
</evidence>
<dbReference type="InterPro" id="IPR036852">
    <property type="entry name" value="Peptidase_S8/S53_dom_sf"/>
</dbReference>
<dbReference type="Pfam" id="PF00082">
    <property type="entry name" value="Peptidase_S8"/>
    <property type="match status" value="1"/>
</dbReference>
<dbReference type="InterPro" id="IPR041469">
    <property type="entry name" value="Subtilisin-like_FN3"/>
</dbReference>
<keyword evidence="13" id="KW-1185">Reference proteome</keyword>
<dbReference type="InterPro" id="IPR000209">
    <property type="entry name" value="Peptidase_S8/S53_dom"/>
</dbReference>
<evidence type="ECO:0000256" key="5">
    <source>
        <dbReference type="PROSITE-ProRule" id="PRU01240"/>
    </source>
</evidence>
<evidence type="ECO:0000256" key="7">
    <source>
        <dbReference type="SAM" id="SignalP"/>
    </source>
</evidence>
<dbReference type="PROSITE" id="PS00138">
    <property type="entry name" value="SUBTILASE_SER"/>
    <property type="match status" value="1"/>
</dbReference>
<feature type="active site" description="Charge relay system" evidence="5">
    <location>
        <position position="607"/>
    </location>
</feature>
<feature type="domain" description="Subtilisin-like protease fibronectin type-III" evidence="11">
    <location>
        <begin position="710"/>
        <end position="800"/>
    </location>
</feature>
<feature type="active site" description="Charge relay system" evidence="5">
    <location>
        <position position="179"/>
    </location>
</feature>
<dbReference type="PROSITE" id="PS51892">
    <property type="entry name" value="SUBTILASE"/>
    <property type="match status" value="1"/>
</dbReference>
<dbReference type="Gene3D" id="3.50.30.30">
    <property type="match status" value="1"/>
</dbReference>
<evidence type="ECO:0000259" key="9">
    <source>
        <dbReference type="Pfam" id="PF02225"/>
    </source>
</evidence>
<dbReference type="EMBL" id="BAAAEW010000033">
    <property type="protein sequence ID" value="GAA0762515.1"/>
    <property type="molecule type" value="Genomic_DNA"/>
</dbReference>
<protein>
    <recommendedName>
        <fullName evidence="14">S8 family serine peptidase</fullName>
    </recommendedName>
</protein>
<evidence type="ECO:0000256" key="6">
    <source>
        <dbReference type="SAM" id="MobiDB-lite"/>
    </source>
</evidence>
<dbReference type="Gene3D" id="3.30.70.80">
    <property type="entry name" value="Peptidase S8 propeptide/proteinase inhibitor I9"/>
    <property type="match status" value="1"/>
</dbReference>
<keyword evidence="3 5" id="KW-0378">Hydrolase</keyword>
<accession>A0ABN1KD09</accession>
<comment type="similarity">
    <text evidence="1 5">Belongs to the peptidase S8 family.</text>
</comment>
<dbReference type="InterPro" id="IPR023828">
    <property type="entry name" value="Peptidase_S8_Ser-AS"/>
</dbReference>
<keyword evidence="2 5" id="KW-0645">Protease</keyword>
<proteinExistence type="inferred from homology"/>
<evidence type="ECO:0000256" key="2">
    <source>
        <dbReference type="ARBA" id="ARBA00022670"/>
    </source>
</evidence>
<organism evidence="12 13">
    <name type="scientific">Ideonella azotifigens</name>
    <dbReference type="NCBI Taxonomy" id="513160"/>
    <lineage>
        <taxon>Bacteria</taxon>
        <taxon>Pseudomonadati</taxon>
        <taxon>Pseudomonadota</taxon>
        <taxon>Betaproteobacteria</taxon>
        <taxon>Burkholderiales</taxon>
        <taxon>Sphaerotilaceae</taxon>
        <taxon>Ideonella</taxon>
    </lineage>
</organism>
<dbReference type="RefSeq" id="WP_141289787.1">
    <property type="nucleotide sequence ID" value="NZ_BAAAEW010000033.1"/>
</dbReference>
<feature type="chain" id="PRO_5046176435" description="S8 family serine peptidase" evidence="7">
    <location>
        <begin position="24"/>
        <end position="1053"/>
    </location>
</feature>
<evidence type="ECO:0000313" key="12">
    <source>
        <dbReference type="EMBL" id="GAA0762515.1"/>
    </source>
</evidence>
<dbReference type="CDD" id="cd02120">
    <property type="entry name" value="PA_subtilisin_like"/>
    <property type="match status" value="1"/>
</dbReference>
<dbReference type="InterPro" id="IPR015500">
    <property type="entry name" value="Peptidase_S8_subtilisin-rel"/>
</dbReference>
<dbReference type="Gene3D" id="2.60.40.2310">
    <property type="match status" value="1"/>
</dbReference>
<feature type="region of interest" description="Disordered" evidence="6">
    <location>
        <begin position="1028"/>
        <end position="1053"/>
    </location>
</feature>
<feature type="active site" description="Charge relay system" evidence="5">
    <location>
        <position position="266"/>
    </location>
</feature>
<evidence type="ECO:0008006" key="14">
    <source>
        <dbReference type="Google" id="ProtNLM"/>
    </source>
</evidence>
<dbReference type="Pfam" id="PF02225">
    <property type="entry name" value="PA"/>
    <property type="match status" value="1"/>
</dbReference>
<keyword evidence="7" id="KW-0732">Signal</keyword>
<dbReference type="PRINTS" id="PR00723">
    <property type="entry name" value="SUBTILISIN"/>
</dbReference>
<dbReference type="Gene3D" id="3.40.50.200">
    <property type="entry name" value="Peptidase S8/S53 domain"/>
    <property type="match status" value="1"/>
</dbReference>
<dbReference type="InterPro" id="IPR037045">
    <property type="entry name" value="S8pro/Inhibitor_I9_sf"/>
</dbReference>